<dbReference type="InterPro" id="IPR007197">
    <property type="entry name" value="rSAM"/>
</dbReference>
<dbReference type="AlphaFoldDB" id="A0A6G7VIN0"/>
<dbReference type="KEGG" id="mon:G8E03_02025"/>
<dbReference type="InterPro" id="IPR006638">
    <property type="entry name" value="Elp3/MiaA/NifB-like_rSAM"/>
</dbReference>
<evidence type="ECO:0000256" key="3">
    <source>
        <dbReference type="ARBA" id="ARBA00023014"/>
    </source>
</evidence>
<dbReference type="GO" id="GO:0046872">
    <property type="term" value="F:metal ion binding"/>
    <property type="evidence" value="ECO:0007669"/>
    <property type="project" value="UniProtKB-KW"/>
</dbReference>
<dbReference type="Gene3D" id="3.80.30.30">
    <property type="match status" value="1"/>
</dbReference>
<dbReference type="CDD" id="cd01335">
    <property type="entry name" value="Radical_SAM"/>
    <property type="match status" value="1"/>
</dbReference>
<evidence type="ECO:0000313" key="6">
    <source>
        <dbReference type="Proteomes" id="UP000500791"/>
    </source>
</evidence>
<keyword evidence="2" id="KW-0408">Iron</keyword>
<dbReference type="GO" id="GO:0051536">
    <property type="term" value="F:iron-sulfur cluster binding"/>
    <property type="evidence" value="ECO:0007669"/>
    <property type="project" value="UniProtKB-KW"/>
</dbReference>
<evidence type="ECO:0000313" key="5">
    <source>
        <dbReference type="EMBL" id="QIK39647.1"/>
    </source>
</evidence>
<protein>
    <submittedName>
        <fullName evidence="5">PA0069 family radical SAM protein</fullName>
    </submittedName>
</protein>
<dbReference type="PANTHER" id="PTHR43432">
    <property type="entry name" value="SLR0285 PROTEIN"/>
    <property type="match status" value="1"/>
</dbReference>
<dbReference type="SFLD" id="SFLDS00029">
    <property type="entry name" value="Radical_SAM"/>
    <property type="match status" value="1"/>
</dbReference>
<accession>A0A6G7VIN0</accession>
<dbReference type="GO" id="GO:0003824">
    <property type="term" value="F:catalytic activity"/>
    <property type="evidence" value="ECO:0007669"/>
    <property type="project" value="InterPro"/>
</dbReference>
<keyword evidence="3" id="KW-0411">Iron-sulfur</keyword>
<dbReference type="SMART" id="SM00729">
    <property type="entry name" value="Elp3"/>
    <property type="match status" value="1"/>
</dbReference>
<dbReference type="EMBL" id="CP049811">
    <property type="protein sequence ID" value="QIK39647.1"/>
    <property type="molecule type" value="Genomic_DNA"/>
</dbReference>
<name>A0A6G7VIN0_9RHOB</name>
<evidence type="ECO:0000256" key="2">
    <source>
        <dbReference type="ARBA" id="ARBA00023004"/>
    </source>
</evidence>
<dbReference type="PANTHER" id="PTHR43432:SF3">
    <property type="entry name" value="SLR0285 PROTEIN"/>
    <property type="match status" value="1"/>
</dbReference>
<sequence length="361" mass="40921">MNDLFTDDIEEQARRGRGALRNLTGRFEALSHHRADDGWEPQEQTVVKTQVFDDHPRRILTRNQSPDVPFDRSINPYKGCEHGCIYCFARPTHTYLGLSAGLDFESRIFAKPDAAQLLEKELRKQGYIPATIAIGTNTDPYQPIEKDRQIMRRILEVLDAYNHPVAIVTKGALVTRDTDILGRMARRGLAKVALSLTTLDPHLSRRMEPRASAPQVRLRAIGALARAGVPTGFMVAPIIPALNDHEIEKIIEASARAGATWCSYVALRLPREVSPLFRDWLDEHYPARAHRIMAQVREMHGGKDYDSNWGKRMKGEGVYANLIARRVEAAMKRHDLRRRLAPLDCSRFALPARKGDQFTLF</sequence>
<gene>
    <name evidence="5" type="ORF">G8E03_02025</name>
</gene>
<organism evidence="5 6">
    <name type="scientific">Pontivivens nitratireducens</name>
    <dbReference type="NCBI Taxonomy" id="2758038"/>
    <lineage>
        <taxon>Bacteria</taxon>
        <taxon>Pseudomonadati</taxon>
        <taxon>Pseudomonadota</taxon>
        <taxon>Alphaproteobacteria</taxon>
        <taxon>Rhodobacterales</taxon>
        <taxon>Paracoccaceae</taxon>
        <taxon>Pontivivens</taxon>
    </lineage>
</organism>
<reference evidence="5 6" key="1">
    <citation type="submission" date="2020-03" db="EMBL/GenBank/DDBJ databases">
        <title>Complete genome sequence of Monaibacterium sp. ALG8 with diverse plasmids.</title>
        <authorList>
            <person name="Sun C."/>
        </authorList>
    </citation>
    <scope>NUCLEOTIDE SEQUENCE [LARGE SCALE GENOMIC DNA]</scope>
    <source>
        <strain evidence="5 6">ALG8</strain>
    </source>
</reference>
<evidence type="ECO:0000259" key="4">
    <source>
        <dbReference type="PROSITE" id="PS51918"/>
    </source>
</evidence>
<dbReference type="Proteomes" id="UP000500791">
    <property type="component" value="Chromosome"/>
</dbReference>
<dbReference type="SUPFAM" id="SSF102114">
    <property type="entry name" value="Radical SAM enzymes"/>
    <property type="match status" value="1"/>
</dbReference>
<dbReference type="RefSeq" id="WP_166188069.1">
    <property type="nucleotide sequence ID" value="NZ_CP049811.1"/>
</dbReference>
<feature type="domain" description="Radical SAM core" evidence="4">
    <location>
        <begin position="66"/>
        <end position="303"/>
    </location>
</feature>
<dbReference type="PROSITE" id="PS51918">
    <property type="entry name" value="RADICAL_SAM"/>
    <property type="match status" value="1"/>
</dbReference>
<dbReference type="InterPro" id="IPR040086">
    <property type="entry name" value="MJ0683-like"/>
</dbReference>
<dbReference type="SFLD" id="SFLDG01084">
    <property type="entry name" value="Uncharacterised_Radical_SAM_Su"/>
    <property type="match status" value="1"/>
</dbReference>
<evidence type="ECO:0000256" key="1">
    <source>
        <dbReference type="ARBA" id="ARBA00022723"/>
    </source>
</evidence>
<keyword evidence="1" id="KW-0479">Metal-binding</keyword>
<keyword evidence="6" id="KW-1185">Reference proteome</keyword>
<proteinExistence type="predicted"/>
<dbReference type="Pfam" id="PF04055">
    <property type="entry name" value="Radical_SAM"/>
    <property type="match status" value="1"/>
</dbReference>
<dbReference type="InterPro" id="IPR058240">
    <property type="entry name" value="rSAM_sf"/>
</dbReference>
<dbReference type="NCBIfam" id="NF033668">
    <property type="entry name" value="rSAM_PA0069"/>
    <property type="match status" value="1"/>
</dbReference>